<dbReference type="EMBL" id="JACEIK010013525">
    <property type="protein sequence ID" value="MCE3216552.1"/>
    <property type="molecule type" value="Genomic_DNA"/>
</dbReference>
<name>A0ABS8WUD9_DATST</name>
<dbReference type="Proteomes" id="UP000823775">
    <property type="component" value="Unassembled WGS sequence"/>
</dbReference>
<gene>
    <name evidence="1" type="ORF">HAX54_006860</name>
</gene>
<keyword evidence="2" id="KW-1185">Reference proteome</keyword>
<protein>
    <submittedName>
        <fullName evidence="1">Uncharacterized protein</fullName>
    </submittedName>
</protein>
<evidence type="ECO:0000313" key="2">
    <source>
        <dbReference type="Proteomes" id="UP000823775"/>
    </source>
</evidence>
<evidence type="ECO:0000313" key="1">
    <source>
        <dbReference type="EMBL" id="MCE3216552.1"/>
    </source>
</evidence>
<proteinExistence type="predicted"/>
<accession>A0ABS8WUD9</accession>
<sequence length="143" mass="15415">MVVVGDLCSLGSEAATTVGLDAAVVARGGETEVGWCLAGGERLDLAVVAGSSSERSEVGAAVWRWVHRWCSGEGRREWRAGGFGYGGTQRRWRFCPVALMVVFHRHSGVRDDRRWRRHGCCLAGAVMAKEEEDDVVGLAAARG</sequence>
<comment type="caution">
    <text evidence="1">The sequence shown here is derived from an EMBL/GenBank/DDBJ whole genome shotgun (WGS) entry which is preliminary data.</text>
</comment>
<reference evidence="1 2" key="1">
    <citation type="journal article" date="2021" name="BMC Genomics">
        <title>Datura genome reveals duplications of psychoactive alkaloid biosynthetic genes and high mutation rate following tissue culture.</title>
        <authorList>
            <person name="Rajewski A."/>
            <person name="Carter-House D."/>
            <person name="Stajich J."/>
            <person name="Litt A."/>
        </authorList>
    </citation>
    <scope>NUCLEOTIDE SEQUENCE [LARGE SCALE GENOMIC DNA]</scope>
    <source>
        <strain evidence="1">AR-01</strain>
    </source>
</reference>
<organism evidence="1 2">
    <name type="scientific">Datura stramonium</name>
    <name type="common">Jimsonweed</name>
    <name type="synonym">Common thornapple</name>
    <dbReference type="NCBI Taxonomy" id="4076"/>
    <lineage>
        <taxon>Eukaryota</taxon>
        <taxon>Viridiplantae</taxon>
        <taxon>Streptophyta</taxon>
        <taxon>Embryophyta</taxon>
        <taxon>Tracheophyta</taxon>
        <taxon>Spermatophyta</taxon>
        <taxon>Magnoliopsida</taxon>
        <taxon>eudicotyledons</taxon>
        <taxon>Gunneridae</taxon>
        <taxon>Pentapetalae</taxon>
        <taxon>asterids</taxon>
        <taxon>lamiids</taxon>
        <taxon>Solanales</taxon>
        <taxon>Solanaceae</taxon>
        <taxon>Solanoideae</taxon>
        <taxon>Datureae</taxon>
        <taxon>Datura</taxon>
    </lineage>
</organism>